<name>J0LHJ7_AURST</name>
<feature type="transmembrane region" description="Helical" evidence="1">
    <location>
        <begin position="14"/>
        <end position="34"/>
    </location>
</feature>
<keyword evidence="1" id="KW-0472">Membrane</keyword>
<dbReference type="KEGG" id="adl:AURDEDRAFT_173418"/>
<keyword evidence="1" id="KW-1133">Transmembrane helix</keyword>
<feature type="transmembrane region" description="Helical" evidence="1">
    <location>
        <begin position="55"/>
        <end position="75"/>
    </location>
</feature>
<dbReference type="InParanoid" id="J0LHJ7"/>
<protein>
    <recommendedName>
        <fullName evidence="4">TLC domain-containing protein</fullName>
    </recommendedName>
</protein>
<gene>
    <name evidence="2" type="ORF">AURDEDRAFT_173418</name>
</gene>
<keyword evidence="1" id="KW-0812">Transmembrane</keyword>
<dbReference type="Proteomes" id="UP000006514">
    <property type="component" value="Unassembled WGS sequence"/>
</dbReference>
<evidence type="ECO:0000313" key="3">
    <source>
        <dbReference type="Proteomes" id="UP000006514"/>
    </source>
</evidence>
<evidence type="ECO:0008006" key="4">
    <source>
        <dbReference type="Google" id="ProtNLM"/>
    </source>
</evidence>
<sequence>MLDWKDPTIEFHNVVLWVVSVITGIYIWECLVSFDFDWQLLTRRRPFRWTLVPYFIARYGVLWVFIVAACAMNMFSPTKHCTIIWRLIYIGAHASVASASLLLAIRV</sequence>
<organism evidence="2 3">
    <name type="scientific">Auricularia subglabra (strain TFB-10046 / SS5)</name>
    <name type="common">White-rot fungus</name>
    <name type="synonym">Auricularia delicata (strain TFB10046)</name>
    <dbReference type="NCBI Taxonomy" id="717982"/>
    <lineage>
        <taxon>Eukaryota</taxon>
        <taxon>Fungi</taxon>
        <taxon>Dikarya</taxon>
        <taxon>Basidiomycota</taxon>
        <taxon>Agaricomycotina</taxon>
        <taxon>Agaricomycetes</taxon>
        <taxon>Auriculariales</taxon>
        <taxon>Auriculariaceae</taxon>
        <taxon>Auricularia</taxon>
    </lineage>
</organism>
<dbReference type="EMBL" id="JH687839">
    <property type="protein sequence ID" value="EJD37561.1"/>
    <property type="molecule type" value="Genomic_DNA"/>
</dbReference>
<accession>J0LHJ7</accession>
<reference evidence="3" key="1">
    <citation type="journal article" date="2012" name="Science">
        <title>The Paleozoic origin of enzymatic lignin decomposition reconstructed from 31 fungal genomes.</title>
        <authorList>
            <person name="Floudas D."/>
            <person name="Binder M."/>
            <person name="Riley R."/>
            <person name="Barry K."/>
            <person name="Blanchette R.A."/>
            <person name="Henrissat B."/>
            <person name="Martinez A.T."/>
            <person name="Otillar R."/>
            <person name="Spatafora J.W."/>
            <person name="Yadav J.S."/>
            <person name="Aerts A."/>
            <person name="Benoit I."/>
            <person name="Boyd A."/>
            <person name="Carlson A."/>
            <person name="Copeland A."/>
            <person name="Coutinho P.M."/>
            <person name="de Vries R.P."/>
            <person name="Ferreira P."/>
            <person name="Findley K."/>
            <person name="Foster B."/>
            <person name="Gaskell J."/>
            <person name="Glotzer D."/>
            <person name="Gorecki P."/>
            <person name="Heitman J."/>
            <person name="Hesse C."/>
            <person name="Hori C."/>
            <person name="Igarashi K."/>
            <person name="Jurgens J.A."/>
            <person name="Kallen N."/>
            <person name="Kersten P."/>
            <person name="Kohler A."/>
            <person name="Kuees U."/>
            <person name="Kumar T.K.A."/>
            <person name="Kuo A."/>
            <person name="LaButti K."/>
            <person name="Larrondo L.F."/>
            <person name="Lindquist E."/>
            <person name="Ling A."/>
            <person name="Lombard V."/>
            <person name="Lucas S."/>
            <person name="Lundell T."/>
            <person name="Martin R."/>
            <person name="McLaughlin D.J."/>
            <person name="Morgenstern I."/>
            <person name="Morin E."/>
            <person name="Murat C."/>
            <person name="Nagy L.G."/>
            <person name="Nolan M."/>
            <person name="Ohm R.A."/>
            <person name="Patyshakuliyeva A."/>
            <person name="Rokas A."/>
            <person name="Ruiz-Duenas F.J."/>
            <person name="Sabat G."/>
            <person name="Salamov A."/>
            <person name="Samejima M."/>
            <person name="Schmutz J."/>
            <person name="Slot J.C."/>
            <person name="St John F."/>
            <person name="Stenlid J."/>
            <person name="Sun H."/>
            <person name="Sun S."/>
            <person name="Syed K."/>
            <person name="Tsang A."/>
            <person name="Wiebenga A."/>
            <person name="Young D."/>
            <person name="Pisabarro A."/>
            <person name="Eastwood D.C."/>
            <person name="Martin F."/>
            <person name="Cullen D."/>
            <person name="Grigoriev I.V."/>
            <person name="Hibbett D.S."/>
        </authorList>
    </citation>
    <scope>NUCLEOTIDE SEQUENCE [LARGE SCALE GENOMIC DNA]</scope>
    <source>
        <strain evidence="3">TFB10046</strain>
    </source>
</reference>
<keyword evidence="3" id="KW-1185">Reference proteome</keyword>
<feature type="transmembrane region" description="Helical" evidence="1">
    <location>
        <begin position="87"/>
        <end position="105"/>
    </location>
</feature>
<evidence type="ECO:0000256" key="1">
    <source>
        <dbReference type="SAM" id="Phobius"/>
    </source>
</evidence>
<evidence type="ECO:0000313" key="2">
    <source>
        <dbReference type="EMBL" id="EJD37561.1"/>
    </source>
</evidence>
<dbReference type="AlphaFoldDB" id="J0LHJ7"/>
<dbReference type="OrthoDB" id="3255531at2759"/>
<proteinExistence type="predicted"/>